<evidence type="ECO:0000256" key="3">
    <source>
        <dbReference type="ARBA" id="ARBA00023237"/>
    </source>
</evidence>
<dbReference type="InterPro" id="IPR019734">
    <property type="entry name" value="TPR_rpt"/>
</dbReference>
<accession>A0A5K7ZJ50</accession>
<evidence type="ECO:0000313" key="6">
    <source>
        <dbReference type="EMBL" id="BBO82268.1"/>
    </source>
</evidence>
<dbReference type="Pfam" id="PF00593">
    <property type="entry name" value="TonB_dep_Rec_b-barrel"/>
    <property type="match status" value="1"/>
</dbReference>
<dbReference type="Pfam" id="PF13432">
    <property type="entry name" value="TPR_16"/>
    <property type="match status" value="1"/>
</dbReference>
<dbReference type="KEGG" id="dov:DSCO28_28340"/>
<dbReference type="InterPro" id="IPR000531">
    <property type="entry name" value="Beta-barrel_TonB"/>
</dbReference>
<evidence type="ECO:0000256" key="1">
    <source>
        <dbReference type="ARBA" id="ARBA00004442"/>
    </source>
</evidence>
<dbReference type="PANTHER" id="PTHR12558:SF13">
    <property type="entry name" value="CELL DIVISION CYCLE PROTEIN 27 HOMOLOG"/>
    <property type="match status" value="1"/>
</dbReference>
<evidence type="ECO:0000259" key="4">
    <source>
        <dbReference type="Pfam" id="PF00593"/>
    </source>
</evidence>
<dbReference type="SUPFAM" id="SSF56935">
    <property type="entry name" value="Porins"/>
    <property type="match status" value="1"/>
</dbReference>
<feature type="domain" description="TonB-dependent receptor-like beta-barrel" evidence="4">
    <location>
        <begin position="689"/>
        <end position="871"/>
    </location>
</feature>
<gene>
    <name evidence="6" type="ORF">DSCO28_28340</name>
</gene>
<evidence type="ECO:0000259" key="5">
    <source>
        <dbReference type="Pfam" id="PF04773"/>
    </source>
</evidence>
<evidence type="ECO:0000313" key="7">
    <source>
        <dbReference type="Proteomes" id="UP000425960"/>
    </source>
</evidence>
<sequence length="1073" mass="120733">MVSLQGRVRVRRKGETVWQPVLLDDTFFVGDQIYVEANSRAGIRLVNDALLRLDQQTMLIMTEIEQPSTFFIRLIKGAVHFFSHRPRSLKIITPFVNAIIEGTEFFVRVDPDQTRIDLFEGRILAENPYGSLQLVPGQGAVALAGRAPQFQVLVRPRDSVQWALYYPPIPALSPDERSTDINAALSLANQGRIPEALTRLEDLEPQARSARFFVLRAALLLCVGRVVEAGSDIRRALEVDPASGNALALQSVIAIVQNRNADALRLAREAVRLAPRSAAAQIALSYALQADLDLPGALEAARNATAQVPGDGVAWARLAELRLCVGELDKGVEAAQKAADLSPHTAHAHTILGFAYLTQIKTGKARDAFNHAITLDSAAPLPRLGLGLATIRDGDLEEGRAQIEIAAGLDPNNALIRSYLGKAYFDEKRGPLDERQLEIAKSLDPNDPTPWLYDAIRLQSANRPVEALQSLQKSIELNDNRAIYRSRLLLDEDRAARGVSLARIYDDLGFEQRSLVESTKSLSIDPTNYSAHRFLSDTYMRLPQHQIAQVSELLQAQLLQPVNINPVQPRLSIKGISTASGVGPGEAAFNEYTPLFERNKPQLTVAGIVGNNDTYGDEAVLSGIEGPFSYSLGQFHYQNDGFRENSNVEHDIYNAFTQVAITNKMNMQFEYRRRETSQGDLRLFLDPATIPPHSRNLEHDIWRAGLHLSLSSRNDVIASFFYSDRREWYLSEVSDQRVENNDGREGYDTEVQYLFHEDTFNVLIGGGAYRVDAEYEYTMTTEEIPLPFPFPPIPATSTSEKGNYAINGDTLYIYANIKVPESIVWTLGLSYETYEDTDMRFNLERVNPKLGLQWDLTERFRFRAAYIRNIKRMLAVDQTIEPTQVAGFNQFFDDINGTWSKLSGIAIDAKLTNGLYTGFEFIQRDLSEASERDEKTYRGYLNWALFSNWSINAEYQFERDLLSFELETTSVPLEIRYFSPIGFFGQIGPTFVWQEMGTGTEPQEKVKDDFVVVDAAIGYRLPNRLGMISFEVCNLLNEEFRFQDASFKTSDKFNVIQPFLPERTFFVRVVLNY</sequence>
<dbReference type="SMART" id="SM00028">
    <property type="entry name" value="TPR"/>
    <property type="match status" value="6"/>
</dbReference>
<dbReference type="AlphaFoldDB" id="A0A5K7ZJ50"/>
<dbReference type="GO" id="GO:0009279">
    <property type="term" value="C:cell outer membrane"/>
    <property type="evidence" value="ECO:0007669"/>
    <property type="project" value="UniProtKB-SubCell"/>
</dbReference>
<dbReference type="Gene3D" id="2.40.170.20">
    <property type="entry name" value="TonB-dependent receptor, beta-barrel domain"/>
    <property type="match status" value="1"/>
</dbReference>
<proteinExistence type="predicted"/>
<evidence type="ECO:0000256" key="2">
    <source>
        <dbReference type="ARBA" id="ARBA00023136"/>
    </source>
</evidence>
<dbReference type="SUPFAM" id="SSF48452">
    <property type="entry name" value="TPR-like"/>
    <property type="match status" value="2"/>
</dbReference>
<feature type="domain" description="FecR protein" evidence="5">
    <location>
        <begin position="31"/>
        <end position="123"/>
    </location>
</feature>
<dbReference type="InterPro" id="IPR036942">
    <property type="entry name" value="Beta-barrel_TonB_sf"/>
</dbReference>
<dbReference type="InterPro" id="IPR006860">
    <property type="entry name" value="FecR"/>
</dbReference>
<dbReference type="InterPro" id="IPR011990">
    <property type="entry name" value="TPR-like_helical_dom_sf"/>
</dbReference>
<dbReference type="Gene3D" id="1.25.40.10">
    <property type="entry name" value="Tetratricopeptide repeat domain"/>
    <property type="match status" value="2"/>
</dbReference>
<dbReference type="Pfam" id="PF04773">
    <property type="entry name" value="FecR"/>
    <property type="match status" value="1"/>
</dbReference>
<comment type="subcellular location">
    <subcellularLocation>
        <location evidence="1">Cell outer membrane</location>
    </subcellularLocation>
</comment>
<dbReference type="EMBL" id="AP021876">
    <property type="protein sequence ID" value="BBO82268.1"/>
    <property type="molecule type" value="Genomic_DNA"/>
</dbReference>
<dbReference type="PANTHER" id="PTHR12558">
    <property type="entry name" value="CELL DIVISION CYCLE 16,23,27"/>
    <property type="match status" value="1"/>
</dbReference>
<keyword evidence="3" id="KW-0998">Cell outer membrane</keyword>
<reference evidence="6 7" key="1">
    <citation type="submission" date="2019-11" db="EMBL/GenBank/DDBJ databases">
        <title>Comparative genomics of hydrocarbon-degrading Desulfosarcina strains.</title>
        <authorList>
            <person name="Watanabe M."/>
            <person name="Kojima H."/>
            <person name="Fukui M."/>
        </authorList>
    </citation>
    <scope>NUCLEOTIDE SEQUENCE [LARGE SCALE GENOMIC DNA]</scope>
    <source>
        <strain evidence="6 7">28bB2T</strain>
    </source>
</reference>
<name>A0A5K7ZJ50_9BACT</name>
<protein>
    <submittedName>
        <fullName evidence="6">Uncharacterized protein</fullName>
    </submittedName>
</protein>
<dbReference type="Proteomes" id="UP000425960">
    <property type="component" value="Chromosome"/>
</dbReference>
<keyword evidence="2" id="KW-0472">Membrane</keyword>
<organism evidence="6 7">
    <name type="scientific">Desulfosarcina ovata subsp. sediminis</name>
    <dbReference type="NCBI Taxonomy" id="885957"/>
    <lineage>
        <taxon>Bacteria</taxon>
        <taxon>Pseudomonadati</taxon>
        <taxon>Thermodesulfobacteriota</taxon>
        <taxon>Desulfobacteria</taxon>
        <taxon>Desulfobacterales</taxon>
        <taxon>Desulfosarcinaceae</taxon>
        <taxon>Desulfosarcina</taxon>
    </lineage>
</organism>